<dbReference type="EMBL" id="KQ253148">
    <property type="protein sequence ID" value="KNC69829.1"/>
    <property type="molecule type" value="Genomic_DNA"/>
</dbReference>
<dbReference type="RefSeq" id="XP_014143731.1">
    <property type="nucleotide sequence ID" value="XM_014288256.1"/>
</dbReference>
<feature type="non-terminal residue" evidence="2">
    <location>
        <position position="101"/>
    </location>
</feature>
<evidence type="ECO:0000313" key="2">
    <source>
        <dbReference type="EMBL" id="KNC69829.1"/>
    </source>
</evidence>
<keyword evidence="1" id="KW-0812">Transmembrane</keyword>
<gene>
    <name evidence="2" type="ORF">SARC_17651</name>
</gene>
<organism evidence="2 3">
    <name type="scientific">Sphaeroforma arctica JP610</name>
    <dbReference type="NCBI Taxonomy" id="667725"/>
    <lineage>
        <taxon>Eukaryota</taxon>
        <taxon>Ichthyosporea</taxon>
        <taxon>Ichthyophonida</taxon>
        <taxon>Sphaeroforma</taxon>
    </lineage>
</organism>
<evidence type="ECO:0000313" key="3">
    <source>
        <dbReference type="Proteomes" id="UP000054560"/>
    </source>
</evidence>
<accession>A0A0L0EZM8</accession>
<dbReference type="GeneID" id="25918155"/>
<proteinExistence type="predicted"/>
<feature type="transmembrane region" description="Helical" evidence="1">
    <location>
        <begin position="62"/>
        <end position="83"/>
    </location>
</feature>
<protein>
    <recommendedName>
        <fullName evidence="4">EXS domain-containing protein</fullName>
    </recommendedName>
</protein>
<dbReference type="AlphaFoldDB" id="A0A0L0EZM8"/>
<evidence type="ECO:0008006" key="4">
    <source>
        <dbReference type="Google" id="ProtNLM"/>
    </source>
</evidence>
<keyword evidence="1" id="KW-0472">Membrane</keyword>
<keyword evidence="3" id="KW-1185">Reference proteome</keyword>
<evidence type="ECO:0000256" key="1">
    <source>
        <dbReference type="SAM" id="Phobius"/>
    </source>
</evidence>
<name>A0A0L0EZM8_9EUKA</name>
<keyword evidence="1" id="KW-1133">Transmembrane helix</keyword>
<sequence length="101" mass="12351">MFKSHIPMFKLRRYVDVHPGRLMRLAMSAISWTWMIVFILLINDYYAQLDKTQHLFEDRLSLSWAFVIVWHMAAVWFVVIFIYRAHVDNFFRVRQVFIILL</sequence>
<feature type="transmembrane region" description="Helical" evidence="1">
    <location>
        <begin position="21"/>
        <end position="42"/>
    </location>
</feature>
<dbReference type="Proteomes" id="UP000054560">
    <property type="component" value="Unassembled WGS sequence"/>
</dbReference>
<reference evidence="2 3" key="1">
    <citation type="submission" date="2011-02" db="EMBL/GenBank/DDBJ databases">
        <title>The Genome Sequence of Sphaeroforma arctica JP610.</title>
        <authorList>
            <consortium name="The Broad Institute Genome Sequencing Platform"/>
            <person name="Russ C."/>
            <person name="Cuomo C."/>
            <person name="Young S.K."/>
            <person name="Zeng Q."/>
            <person name="Gargeya S."/>
            <person name="Alvarado L."/>
            <person name="Berlin A."/>
            <person name="Chapman S.B."/>
            <person name="Chen Z."/>
            <person name="Freedman E."/>
            <person name="Gellesch M."/>
            <person name="Goldberg J."/>
            <person name="Griggs A."/>
            <person name="Gujja S."/>
            <person name="Heilman E."/>
            <person name="Heiman D."/>
            <person name="Howarth C."/>
            <person name="Mehta T."/>
            <person name="Neiman D."/>
            <person name="Pearson M."/>
            <person name="Roberts A."/>
            <person name="Saif S."/>
            <person name="Shea T."/>
            <person name="Shenoy N."/>
            <person name="Sisk P."/>
            <person name="Stolte C."/>
            <person name="Sykes S."/>
            <person name="White J."/>
            <person name="Yandava C."/>
            <person name="Burger G."/>
            <person name="Gray M.W."/>
            <person name="Holland P.W.H."/>
            <person name="King N."/>
            <person name="Lang F.B.F."/>
            <person name="Roger A.J."/>
            <person name="Ruiz-Trillo I."/>
            <person name="Haas B."/>
            <person name="Nusbaum C."/>
            <person name="Birren B."/>
        </authorList>
    </citation>
    <scope>NUCLEOTIDE SEQUENCE [LARGE SCALE GENOMIC DNA]</scope>
    <source>
        <strain evidence="2 3">JP610</strain>
    </source>
</reference>